<dbReference type="Proteomes" id="UP000237839">
    <property type="component" value="Unassembled WGS sequence"/>
</dbReference>
<comment type="caution">
    <text evidence="6">The sequence shown here is derived from an EMBL/GenBank/DDBJ whole genome shotgun (WGS) entry which is preliminary data.</text>
</comment>
<dbReference type="InterPro" id="IPR025997">
    <property type="entry name" value="SBP_2_dom"/>
</dbReference>
<keyword evidence="6" id="KW-0762">Sugar transport</keyword>
<sequence length="324" mass="34529">MTIGSFLKNVCLASTVLLALSLSNSAIAANKQIVYISAKSDLPFWKTIGKGVKSIADANGYSYLELDSNLNSQTQLKNAQEAIAKNVAGIVISPIDSKTAPEVLALAMKAKIPVVIADVGTNGGEYASYIKSDNYRGAYDVGVVLATKMKDKGWSESPFAMITISLARKNGQDRSNGFRDALKDAGITKETGLRQMQTYSAEETFKFTKEILETTPGLRGLFIETDQPVTGAMQAIKAAKRTGEILIVSFDAMPEVAELLKSDALIAVGMQQPYLMGSKAAEALFSSMQGVAPAKQILIPILVGTGKNITQLMPTVSKTVFGGE</sequence>
<name>A0A2S9H3U9_9BURK</name>
<dbReference type="InterPro" id="IPR028082">
    <property type="entry name" value="Peripla_BP_I"/>
</dbReference>
<keyword evidence="6" id="KW-0813">Transport</keyword>
<dbReference type="Gene3D" id="3.40.50.2300">
    <property type="match status" value="2"/>
</dbReference>
<evidence type="ECO:0000256" key="1">
    <source>
        <dbReference type="ARBA" id="ARBA00004196"/>
    </source>
</evidence>
<evidence type="ECO:0000313" key="6">
    <source>
        <dbReference type="EMBL" id="PRC94648.1"/>
    </source>
</evidence>
<proteinExistence type="inferred from homology"/>
<keyword evidence="3 4" id="KW-0732">Signal</keyword>
<evidence type="ECO:0000256" key="2">
    <source>
        <dbReference type="ARBA" id="ARBA00007639"/>
    </source>
</evidence>
<dbReference type="SUPFAM" id="SSF53822">
    <property type="entry name" value="Periplasmic binding protein-like I"/>
    <property type="match status" value="1"/>
</dbReference>
<dbReference type="RefSeq" id="WP_105530361.1">
    <property type="nucleotide sequence ID" value="NZ_PUGF01000002.1"/>
</dbReference>
<dbReference type="PANTHER" id="PTHR46847">
    <property type="entry name" value="D-ALLOSE-BINDING PERIPLASMIC PROTEIN-RELATED"/>
    <property type="match status" value="1"/>
</dbReference>
<protein>
    <submittedName>
        <fullName evidence="6">ABC-type sugar transport system periplasmic component</fullName>
    </submittedName>
</protein>
<evidence type="ECO:0000256" key="4">
    <source>
        <dbReference type="SAM" id="SignalP"/>
    </source>
</evidence>
<feature type="signal peptide" evidence="4">
    <location>
        <begin position="1"/>
        <end position="28"/>
    </location>
</feature>
<dbReference type="Pfam" id="PF13407">
    <property type="entry name" value="Peripla_BP_4"/>
    <property type="match status" value="1"/>
</dbReference>
<keyword evidence="7" id="KW-1185">Reference proteome</keyword>
<evidence type="ECO:0000256" key="3">
    <source>
        <dbReference type="ARBA" id="ARBA00022729"/>
    </source>
</evidence>
<dbReference type="PANTHER" id="PTHR46847:SF1">
    <property type="entry name" value="D-ALLOSE-BINDING PERIPLASMIC PROTEIN-RELATED"/>
    <property type="match status" value="1"/>
</dbReference>
<reference evidence="6 7" key="1">
    <citation type="submission" date="2018-02" db="EMBL/GenBank/DDBJ databases">
        <title>Solimicrobium silvestre gen. nov., sp. nov., isolated from alpine forest soil.</title>
        <authorList>
            <person name="Margesin R."/>
            <person name="Albuquerque L."/>
            <person name="Zhang D.-C."/>
            <person name="Froufe H.J.C."/>
            <person name="Severino R."/>
            <person name="Roxo I."/>
            <person name="Egas C."/>
            <person name="Da Costa M.S."/>
        </authorList>
    </citation>
    <scope>NUCLEOTIDE SEQUENCE [LARGE SCALE GENOMIC DNA]</scope>
    <source>
        <strain evidence="6 7">S20-91</strain>
    </source>
</reference>
<organism evidence="6 7">
    <name type="scientific">Solimicrobium silvestre</name>
    <dbReference type="NCBI Taxonomy" id="2099400"/>
    <lineage>
        <taxon>Bacteria</taxon>
        <taxon>Pseudomonadati</taxon>
        <taxon>Pseudomonadota</taxon>
        <taxon>Betaproteobacteria</taxon>
        <taxon>Burkholderiales</taxon>
        <taxon>Oxalobacteraceae</taxon>
        <taxon>Solimicrobium</taxon>
    </lineage>
</organism>
<feature type="domain" description="Periplasmic binding protein" evidence="5">
    <location>
        <begin position="33"/>
        <end position="290"/>
    </location>
</feature>
<dbReference type="AlphaFoldDB" id="A0A2S9H3U9"/>
<comment type="similarity">
    <text evidence="2">Belongs to the bacterial solute-binding protein 2 family.</text>
</comment>
<gene>
    <name evidence="6" type="ORF">S2091_0651</name>
</gene>
<dbReference type="EMBL" id="PUGF01000002">
    <property type="protein sequence ID" value="PRC94648.1"/>
    <property type="molecule type" value="Genomic_DNA"/>
</dbReference>
<accession>A0A2S9H3U9</accession>
<dbReference type="GO" id="GO:0030313">
    <property type="term" value="C:cell envelope"/>
    <property type="evidence" value="ECO:0007669"/>
    <property type="project" value="UniProtKB-SubCell"/>
</dbReference>
<dbReference type="OrthoDB" id="5592879at2"/>
<feature type="chain" id="PRO_5015398673" evidence="4">
    <location>
        <begin position="29"/>
        <end position="324"/>
    </location>
</feature>
<dbReference type="GO" id="GO:0030246">
    <property type="term" value="F:carbohydrate binding"/>
    <property type="evidence" value="ECO:0007669"/>
    <property type="project" value="UniProtKB-ARBA"/>
</dbReference>
<comment type="subcellular location">
    <subcellularLocation>
        <location evidence="1">Cell envelope</location>
    </subcellularLocation>
</comment>
<evidence type="ECO:0000313" key="7">
    <source>
        <dbReference type="Proteomes" id="UP000237839"/>
    </source>
</evidence>
<evidence type="ECO:0000259" key="5">
    <source>
        <dbReference type="Pfam" id="PF13407"/>
    </source>
</evidence>